<comment type="caution">
    <text evidence="2">The sequence shown here is derived from an EMBL/GenBank/DDBJ whole genome shotgun (WGS) entry which is preliminary data.</text>
</comment>
<name>A0A7X6B970_9SPHN</name>
<dbReference type="RefSeq" id="WP_167920992.1">
    <property type="nucleotide sequence ID" value="NZ_JAATIT010000002.1"/>
</dbReference>
<feature type="chain" id="PRO_5030564399" evidence="1">
    <location>
        <begin position="24"/>
        <end position="386"/>
    </location>
</feature>
<evidence type="ECO:0000256" key="1">
    <source>
        <dbReference type="SAM" id="SignalP"/>
    </source>
</evidence>
<accession>A0A7X6B970</accession>
<organism evidence="2 3">
    <name type="scientific">Sphingopyxis italica</name>
    <dbReference type="NCBI Taxonomy" id="1129133"/>
    <lineage>
        <taxon>Bacteria</taxon>
        <taxon>Pseudomonadati</taxon>
        <taxon>Pseudomonadota</taxon>
        <taxon>Alphaproteobacteria</taxon>
        <taxon>Sphingomonadales</taxon>
        <taxon>Sphingomonadaceae</taxon>
        <taxon>Sphingopyxis</taxon>
    </lineage>
</organism>
<dbReference type="AlphaFoldDB" id="A0A7X6B970"/>
<keyword evidence="3" id="KW-1185">Reference proteome</keyword>
<dbReference type="EMBL" id="JAATIT010000002">
    <property type="protein sequence ID" value="NJB89507.1"/>
    <property type="molecule type" value="Genomic_DNA"/>
</dbReference>
<sequence>MYRNIAGIVLFSMALTVTGQAAAKEKFVVQPVQVGAETVRYEQGVATVELFNRQGSVQIQPLPVDHGSLAFYVGVYNAGHVPANIDISNFSIRAGDQTLAVFSRQELEKKAKNRAMWTQIGLAALGGLAAAGAASQRDTYHSTFYTPRATYHGYYSAPSVAGQIQATAITAGTGYAIYNVQQRLDRTRAELANSVVQLSTVDPDDSYGGKIVLAKIKDKKLPKVVTIDLDWNGERYPFSFRLVKPGTPAPAFTITQAVVTAPAAPEAAATDVGIPMASVTPAAPVDLSAEVARTARDTSTPLAFMDKTTVSKIEAQGDRLMLTALVDQKGAILTDSGRRQLVRKICETNGPLLGAGATVHLDLFEKGQAKGSAFGSVTATRRDCMI</sequence>
<evidence type="ECO:0000313" key="2">
    <source>
        <dbReference type="EMBL" id="NJB89507.1"/>
    </source>
</evidence>
<protein>
    <submittedName>
        <fullName evidence="2">Uncharacterized protein</fullName>
    </submittedName>
</protein>
<dbReference type="Proteomes" id="UP000535078">
    <property type="component" value="Unassembled WGS sequence"/>
</dbReference>
<proteinExistence type="predicted"/>
<reference evidence="2 3" key="1">
    <citation type="submission" date="2020-03" db="EMBL/GenBank/DDBJ databases">
        <title>Genomic Encyclopedia of Type Strains, Phase IV (KMG-IV): sequencing the most valuable type-strain genomes for metagenomic binning, comparative biology and taxonomic classification.</title>
        <authorList>
            <person name="Goeker M."/>
        </authorList>
    </citation>
    <scope>NUCLEOTIDE SEQUENCE [LARGE SCALE GENOMIC DNA]</scope>
    <source>
        <strain evidence="2 3">DSM 25229</strain>
    </source>
</reference>
<keyword evidence="1" id="KW-0732">Signal</keyword>
<feature type="signal peptide" evidence="1">
    <location>
        <begin position="1"/>
        <end position="23"/>
    </location>
</feature>
<gene>
    <name evidence="2" type="ORF">GGR90_001682</name>
</gene>
<evidence type="ECO:0000313" key="3">
    <source>
        <dbReference type="Proteomes" id="UP000535078"/>
    </source>
</evidence>